<protein>
    <submittedName>
        <fullName evidence="2">Uncharacterized protein</fullName>
    </submittedName>
</protein>
<proteinExistence type="predicted"/>
<reference evidence="2 3" key="1">
    <citation type="submission" date="2019-05" db="EMBL/GenBank/DDBJ databases">
        <title>Emergence of the Ug99 lineage of the wheat stem rust pathogen through somatic hybridization.</title>
        <authorList>
            <person name="Li F."/>
            <person name="Upadhyaya N.M."/>
            <person name="Sperschneider J."/>
            <person name="Matny O."/>
            <person name="Nguyen-Phuc H."/>
            <person name="Mago R."/>
            <person name="Raley C."/>
            <person name="Miller M.E."/>
            <person name="Silverstein K.A.T."/>
            <person name="Henningsen E."/>
            <person name="Hirsch C.D."/>
            <person name="Visser B."/>
            <person name="Pretorius Z.A."/>
            <person name="Steffenson B.J."/>
            <person name="Schwessinger B."/>
            <person name="Dodds P.N."/>
            <person name="Figueroa M."/>
        </authorList>
    </citation>
    <scope>NUCLEOTIDE SEQUENCE [LARGE SCALE GENOMIC DNA]</scope>
    <source>
        <strain evidence="2">21-0</strain>
    </source>
</reference>
<dbReference type="AlphaFoldDB" id="A0A5B0Q6X2"/>
<evidence type="ECO:0000313" key="2">
    <source>
        <dbReference type="EMBL" id="KAA1108877.1"/>
    </source>
</evidence>
<keyword evidence="3" id="KW-1185">Reference proteome</keyword>
<organism evidence="2 3">
    <name type="scientific">Puccinia graminis f. sp. tritici</name>
    <dbReference type="NCBI Taxonomy" id="56615"/>
    <lineage>
        <taxon>Eukaryota</taxon>
        <taxon>Fungi</taxon>
        <taxon>Dikarya</taxon>
        <taxon>Basidiomycota</taxon>
        <taxon>Pucciniomycotina</taxon>
        <taxon>Pucciniomycetes</taxon>
        <taxon>Pucciniales</taxon>
        <taxon>Pucciniaceae</taxon>
        <taxon>Puccinia</taxon>
    </lineage>
</organism>
<dbReference type="Proteomes" id="UP000324748">
    <property type="component" value="Unassembled WGS sequence"/>
</dbReference>
<evidence type="ECO:0000313" key="3">
    <source>
        <dbReference type="Proteomes" id="UP000324748"/>
    </source>
</evidence>
<gene>
    <name evidence="2" type="ORF">PGT21_028190</name>
</gene>
<feature type="region of interest" description="Disordered" evidence="1">
    <location>
        <begin position="33"/>
        <end position="93"/>
    </location>
</feature>
<dbReference type="EMBL" id="VSWC01000028">
    <property type="protein sequence ID" value="KAA1108877.1"/>
    <property type="molecule type" value="Genomic_DNA"/>
</dbReference>
<accession>A0A5B0Q6X2</accession>
<evidence type="ECO:0000256" key="1">
    <source>
        <dbReference type="SAM" id="MobiDB-lite"/>
    </source>
</evidence>
<comment type="caution">
    <text evidence="2">The sequence shown here is derived from an EMBL/GenBank/DDBJ whole genome shotgun (WGS) entry which is preliminary data.</text>
</comment>
<feature type="compositionally biased region" description="Pro residues" evidence="1">
    <location>
        <begin position="53"/>
        <end position="87"/>
    </location>
</feature>
<sequence>MKYNDLTEEEISSRVVGKSLGVGWGEETLFLLPRRSRRSTPTHILPSSDIHSPHPPTPHPTNYPTTQPPKQPTTHPPCPTPTPPSLLTPPKDAADGLQRLMDAPKVPAGEACPTWVADTFVQPNTPKKGSVGPPMIN</sequence>
<name>A0A5B0Q6X2_PUCGR</name>